<name>A0ABM7FMQ9_9STAP</name>
<evidence type="ECO:0000259" key="2">
    <source>
        <dbReference type="Pfam" id="PF14232"/>
    </source>
</evidence>
<evidence type="ECO:0008006" key="5">
    <source>
        <dbReference type="Google" id="ProtNLM"/>
    </source>
</evidence>
<feature type="domain" description="DUF4334" evidence="2">
    <location>
        <begin position="121"/>
        <end position="177"/>
    </location>
</feature>
<dbReference type="RefSeq" id="WP_121909996.1">
    <property type="nucleotide sequence ID" value="NZ_AP018585.1"/>
</dbReference>
<proteinExistence type="predicted"/>
<evidence type="ECO:0000313" key="3">
    <source>
        <dbReference type="EMBL" id="BBD91233.1"/>
    </source>
</evidence>
<accession>A0ABM7FMQ9</accession>
<reference evidence="3 4" key="1">
    <citation type="submission" date="2018-05" db="EMBL/GenBank/DDBJ databases">
        <title>Complete genome sequencing of three human clinical isolates of Staphylococcus caprae reveals virulence factors similar to those of S. epidermidis and S. capitis.</title>
        <authorList>
            <person name="Watanabe S."/>
            <person name="Cui L."/>
        </authorList>
    </citation>
    <scope>NUCLEOTIDE SEQUENCE [LARGE SCALE GENOMIC DNA]</scope>
    <source>
        <strain evidence="3 4">JMUB590</strain>
    </source>
</reference>
<keyword evidence="4" id="KW-1185">Reference proteome</keyword>
<dbReference type="Pfam" id="PF14232">
    <property type="entry name" value="DUF4334"/>
    <property type="match status" value="1"/>
</dbReference>
<dbReference type="InterPro" id="IPR025568">
    <property type="entry name" value="DUF4334"/>
</dbReference>
<protein>
    <recommendedName>
        <fullName evidence="5">GXWXG protein</fullName>
    </recommendedName>
</protein>
<sequence length="184" mass="21424">MAQLDKLKELAKKRISQEEAFEFFDSLDTVNLEDTYGLWKGEELKTGHPMEGLLTASSWYGKKFIDNEHVHPLVFQKEDGFLFAGNPGRVSLDPILSKLPKTYVSLFMKLARPFIITKKSRARLRLVDYRGKASASMIYDQKPIIDIFRKIDEDTMLGVMDIKNFPSEKSYFFYLKRVQKQEIQ</sequence>
<dbReference type="GeneID" id="58049909"/>
<dbReference type="EMBL" id="AP018586">
    <property type="protein sequence ID" value="BBD91233.1"/>
    <property type="molecule type" value="Genomic_DNA"/>
</dbReference>
<dbReference type="Pfam" id="PF14231">
    <property type="entry name" value="GXWXG"/>
    <property type="match status" value="1"/>
</dbReference>
<feature type="domain" description="GXWXG" evidence="1">
    <location>
        <begin position="22"/>
        <end position="80"/>
    </location>
</feature>
<organism evidence="3 4">
    <name type="scientific">Staphylococcus caprae</name>
    <dbReference type="NCBI Taxonomy" id="29380"/>
    <lineage>
        <taxon>Bacteria</taxon>
        <taxon>Bacillati</taxon>
        <taxon>Bacillota</taxon>
        <taxon>Bacilli</taxon>
        <taxon>Bacillales</taxon>
        <taxon>Staphylococcaceae</taxon>
        <taxon>Staphylococcus</taxon>
    </lineage>
</organism>
<dbReference type="InterPro" id="IPR025951">
    <property type="entry name" value="GXWXG_dom"/>
</dbReference>
<gene>
    <name evidence="3" type="ORF">JMUB590_0123</name>
</gene>
<evidence type="ECO:0000313" key="4">
    <source>
        <dbReference type="Proteomes" id="UP000274772"/>
    </source>
</evidence>
<dbReference type="Gene3D" id="2.40.128.580">
    <property type="entry name" value="GXWXG domain"/>
    <property type="match status" value="1"/>
</dbReference>
<dbReference type="Proteomes" id="UP000274772">
    <property type="component" value="Chromosome"/>
</dbReference>
<evidence type="ECO:0000259" key="1">
    <source>
        <dbReference type="Pfam" id="PF14231"/>
    </source>
</evidence>